<keyword evidence="5" id="KW-0234">DNA repair</keyword>
<dbReference type="PROSITE" id="PS50151">
    <property type="entry name" value="UVR"/>
    <property type="match status" value="1"/>
</dbReference>
<dbReference type="Pfam" id="PF01541">
    <property type="entry name" value="GIY-YIG"/>
    <property type="match status" value="1"/>
</dbReference>
<dbReference type="SUPFAM" id="SSF82771">
    <property type="entry name" value="GIY-YIG endonuclease"/>
    <property type="match status" value="1"/>
</dbReference>
<dbReference type="InterPro" id="IPR038476">
    <property type="entry name" value="UvrC_RNase_H_dom_sf"/>
</dbReference>
<dbReference type="CDD" id="cd10434">
    <property type="entry name" value="GIY-YIG_UvrC_Cho"/>
    <property type="match status" value="1"/>
</dbReference>
<dbReference type="AlphaFoldDB" id="A0A6J7DN38"/>
<keyword evidence="1" id="KW-0963">Cytoplasm</keyword>
<dbReference type="PROSITE" id="PS50164">
    <property type="entry name" value="GIY_YIG"/>
    <property type="match status" value="1"/>
</dbReference>
<feature type="domain" description="UvrC family homology region profile" evidence="8">
    <location>
        <begin position="252"/>
        <end position="484"/>
    </location>
</feature>
<protein>
    <submittedName>
        <fullName evidence="9">Unannotated protein</fullName>
    </submittedName>
</protein>
<dbReference type="Pfam" id="PF08459">
    <property type="entry name" value="UvrC_RNaseH_dom"/>
    <property type="match status" value="1"/>
</dbReference>
<dbReference type="SUPFAM" id="SSF47781">
    <property type="entry name" value="RuvA domain 2-like"/>
    <property type="match status" value="1"/>
</dbReference>
<dbReference type="Gene3D" id="4.10.860.10">
    <property type="entry name" value="UVR domain"/>
    <property type="match status" value="1"/>
</dbReference>
<dbReference type="InterPro" id="IPR003583">
    <property type="entry name" value="Hlx-hairpin-Hlx_DNA-bd_motif"/>
</dbReference>
<evidence type="ECO:0000313" key="9">
    <source>
        <dbReference type="EMBL" id="CAB4869669.1"/>
    </source>
</evidence>
<dbReference type="Gene3D" id="3.40.1440.10">
    <property type="entry name" value="GIY-YIG endonuclease"/>
    <property type="match status" value="1"/>
</dbReference>
<dbReference type="FunFam" id="3.40.1440.10:FF:000001">
    <property type="entry name" value="UvrABC system protein C"/>
    <property type="match status" value="1"/>
</dbReference>
<keyword evidence="2" id="KW-0227">DNA damage</keyword>
<keyword evidence="3" id="KW-0228">DNA excision</keyword>
<dbReference type="SMART" id="SM00278">
    <property type="entry name" value="HhH1"/>
    <property type="match status" value="2"/>
</dbReference>
<dbReference type="InterPro" id="IPR001943">
    <property type="entry name" value="UVR_dom"/>
</dbReference>
<dbReference type="InterPro" id="IPR004791">
    <property type="entry name" value="UvrC"/>
</dbReference>
<proteinExistence type="inferred from homology"/>
<evidence type="ECO:0000259" key="7">
    <source>
        <dbReference type="PROSITE" id="PS50164"/>
    </source>
</evidence>
<keyword evidence="4" id="KW-0267">Excision nuclease</keyword>
<feature type="domain" description="GIY-YIG" evidence="7">
    <location>
        <begin position="11"/>
        <end position="88"/>
    </location>
</feature>
<accession>A0A6J7DN38</accession>
<dbReference type="EMBL" id="CAFBLM010000026">
    <property type="protein sequence ID" value="CAB4869669.1"/>
    <property type="molecule type" value="Genomic_DNA"/>
</dbReference>
<dbReference type="GO" id="GO:0009381">
    <property type="term" value="F:excinuclease ABC activity"/>
    <property type="evidence" value="ECO:0007669"/>
    <property type="project" value="InterPro"/>
</dbReference>
<dbReference type="HAMAP" id="MF_00203">
    <property type="entry name" value="UvrC"/>
    <property type="match status" value="1"/>
</dbReference>
<gene>
    <name evidence="9" type="ORF">UFOPK3401_00730</name>
</gene>
<evidence type="ECO:0000259" key="6">
    <source>
        <dbReference type="PROSITE" id="PS50151"/>
    </source>
</evidence>
<dbReference type="NCBIfam" id="NF001824">
    <property type="entry name" value="PRK00558.1-5"/>
    <property type="match status" value="1"/>
</dbReference>
<evidence type="ECO:0000256" key="3">
    <source>
        <dbReference type="ARBA" id="ARBA00022769"/>
    </source>
</evidence>
<dbReference type="GO" id="GO:0003677">
    <property type="term" value="F:DNA binding"/>
    <property type="evidence" value="ECO:0007669"/>
    <property type="project" value="InterPro"/>
</dbReference>
<dbReference type="Pfam" id="PF14520">
    <property type="entry name" value="HHH_5"/>
    <property type="match status" value="1"/>
</dbReference>
<dbReference type="GO" id="GO:0009380">
    <property type="term" value="C:excinuclease repair complex"/>
    <property type="evidence" value="ECO:0007669"/>
    <property type="project" value="InterPro"/>
</dbReference>
<dbReference type="Pfam" id="PF22920">
    <property type="entry name" value="UvrC_RNaseH"/>
    <property type="match status" value="1"/>
</dbReference>
<reference evidence="9" key="1">
    <citation type="submission" date="2020-05" db="EMBL/GenBank/DDBJ databases">
        <authorList>
            <person name="Chiriac C."/>
            <person name="Salcher M."/>
            <person name="Ghai R."/>
            <person name="Kavagutti S V."/>
        </authorList>
    </citation>
    <scope>NUCLEOTIDE SEQUENCE</scope>
</reference>
<evidence type="ECO:0000259" key="8">
    <source>
        <dbReference type="PROSITE" id="PS50165"/>
    </source>
</evidence>
<dbReference type="Pfam" id="PF02151">
    <property type="entry name" value="UVR"/>
    <property type="match status" value="1"/>
</dbReference>
<dbReference type="PANTHER" id="PTHR30562">
    <property type="entry name" value="UVRC/OXIDOREDUCTASE"/>
    <property type="match status" value="1"/>
</dbReference>
<dbReference type="InterPro" id="IPR050066">
    <property type="entry name" value="UvrABC_protein_C"/>
</dbReference>
<dbReference type="GO" id="GO:0006289">
    <property type="term" value="P:nucleotide-excision repair"/>
    <property type="evidence" value="ECO:0007669"/>
    <property type="project" value="InterPro"/>
</dbReference>
<dbReference type="SUPFAM" id="SSF46600">
    <property type="entry name" value="C-terminal UvrC-binding domain of UvrB"/>
    <property type="match status" value="1"/>
</dbReference>
<dbReference type="Gene3D" id="1.10.150.20">
    <property type="entry name" value="5' to 3' exonuclease, C-terminal subdomain"/>
    <property type="match status" value="1"/>
</dbReference>
<dbReference type="InterPro" id="IPR001162">
    <property type="entry name" value="UvrC_RNase_H_dom"/>
</dbReference>
<evidence type="ECO:0000256" key="4">
    <source>
        <dbReference type="ARBA" id="ARBA00022881"/>
    </source>
</evidence>
<name>A0A6J7DN38_9ZZZZ</name>
<organism evidence="9">
    <name type="scientific">freshwater metagenome</name>
    <dbReference type="NCBI Taxonomy" id="449393"/>
    <lineage>
        <taxon>unclassified sequences</taxon>
        <taxon>metagenomes</taxon>
        <taxon>ecological metagenomes</taxon>
    </lineage>
</organism>
<evidence type="ECO:0000256" key="5">
    <source>
        <dbReference type="ARBA" id="ARBA00023204"/>
    </source>
</evidence>
<feature type="domain" description="UVR" evidence="6">
    <location>
        <begin position="201"/>
        <end position="236"/>
    </location>
</feature>
<dbReference type="Gene3D" id="3.30.420.340">
    <property type="entry name" value="UvrC, RNAse H endonuclease domain"/>
    <property type="match status" value="1"/>
</dbReference>
<dbReference type="PROSITE" id="PS50165">
    <property type="entry name" value="UVRC"/>
    <property type="match status" value="1"/>
</dbReference>
<dbReference type="PANTHER" id="PTHR30562:SF1">
    <property type="entry name" value="UVRABC SYSTEM PROTEIN C"/>
    <property type="match status" value="1"/>
</dbReference>
<dbReference type="InterPro" id="IPR010994">
    <property type="entry name" value="RuvA_2-like"/>
</dbReference>
<dbReference type="InterPro" id="IPR000305">
    <property type="entry name" value="GIY-YIG_endonuc"/>
</dbReference>
<sequence length="626" mass="69746">MSIVRPSAIPNEPGVYRFFDDKQTVIYVGKAKNLRSRVSSYFAGELHPRTSSMISAAATVDWTIVKSDTEAFALEYSWIKEFEPRFNVKYRDDKSYPFLAVTLGEEFPRAQVVRGQRKKNTKYFGPFSQAWAIRETLDQLLRVFPVRTCSNSTFKSAKQADRACLLGYIDRCSAPCVGRVSAQEHRAIVDDFCSFMSGNTGAYVRSISEQMQSAVEELNYEKAARLRDDLAALTKVMEQNSVVLEPGTDADLIAVHADELEAAVQVFYVRDGRIRGKRGWVTERVEDISNAELMTHFLRQIYDPTGIIDTPREVLVDVKPADLELLETWLSSLKGSRVQVRTPVRGDKAALISTVQANAAHTLLQHRLRRSSDLTSRSAALKQLQDSLGFEESFLRIECIDISHLQGTSAVGSLVVFEDGLPKKSAYRRFTIKTVEGSDDVASIKEVVRRRFEHPDDSRTFAYEPGLLVVDGGKPQVNAARSVLNELGLVHIPVIGLAKRLEEVWLPEQDFPVILSRGSEGLYLLQRIRDEAHRFAIAFHRASRSKSLTASQLDQVPGLGEVKRASLMKALKSVRKISQASVEQLSAVDGIGPKLAETIFEHFQALRVNGGAPTGVNVTTGEIIEP</sequence>
<evidence type="ECO:0000256" key="1">
    <source>
        <dbReference type="ARBA" id="ARBA00022490"/>
    </source>
</evidence>
<dbReference type="InterPro" id="IPR047296">
    <property type="entry name" value="GIY-YIG_UvrC_Cho"/>
</dbReference>
<dbReference type="SMART" id="SM00465">
    <property type="entry name" value="GIYc"/>
    <property type="match status" value="1"/>
</dbReference>
<evidence type="ECO:0000256" key="2">
    <source>
        <dbReference type="ARBA" id="ARBA00022763"/>
    </source>
</evidence>
<dbReference type="NCBIfam" id="TIGR00194">
    <property type="entry name" value="uvrC"/>
    <property type="match status" value="1"/>
</dbReference>
<dbReference type="InterPro" id="IPR035901">
    <property type="entry name" value="GIY-YIG_endonuc_sf"/>
</dbReference>
<dbReference type="InterPro" id="IPR036876">
    <property type="entry name" value="UVR_dom_sf"/>
</dbReference>